<keyword evidence="2" id="KW-0808">Transferase</keyword>
<reference evidence="2 3" key="1">
    <citation type="submission" date="2019-02" db="EMBL/GenBank/DDBJ databases">
        <title>Deep-cultivation of Planctomycetes and their phenomic and genomic characterization uncovers novel biology.</title>
        <authorList>
            <person name="Wiegand S."/>
            <person name="Jogler M."/>
            <person name="Boedeker C."/>
            <person name="Pinto D."/>
            <person name="Vollmers J."/>
            <person name="Rivas-Marin E."/>
            <person name="Kohn T."/>
            <person name="Peeters S.H."/>
            <person name="Heuer A."/>
            <person name="Rast P."/>
            <person name="Oberbeckmann S."/>
            <person name="Bunk B."/>
            <person name="Jeske O."/>
            <person name="Meyerdierks A."/>
            <person name="Storesund J.E."/>
            <person name="Kallscheuer N."/>
            <person name="Luecker S."/>
            <person name="Lage O.M."/>
            <person name="Pohl T."/>
            <person name="Merkel B.J."/>
            <person name="Hornburger P."/>
            <person name="Mueller R.-W."/>
            <person name="Bruemmer F."/>
            <person name="Labrenz M."/>
            <person name="Spormann A.M."/>
            <person name="Op den Camp H."/>
            <person name="Overmann J."/>
            <person name="Amann R."/>
            <person name="Jetten M.S.M."/>
            <person name="Mascher T."/>
            <person name="Medema M.H."/>
            <person name="Devos D.P."/>
            <person name="Kaster A.-K."/>
            <person name="Ovreas L."/>
            <person name="Rohde M."/>
            <person name="Galperin M.Y."/>
            <person name="Jogler C."/>
        </authorList>
    </citation>
    <scope>NUCLEOTIDE SEQUENCE [LARGE SCALE GENOMIC DNA]</scope>
    <source>
        <strain evidence="2 3">Poly30</strain>
    </source>
</reference>
<dbReference type="Pfam" id="PF08241">
    <property type="entry name" value="Methyltransf_11"/>
    <property type="match status" value="1"/>
</dbReference>
<dbReference type="InterPro" id="IPR050508">
    <property type="entry name" value="Methyltransf_Superfamily"/>
</dbReference>
<dbReference type="SUPFAM" id="SSF53335">
    <property type="entry name" value="S-adenosyl-L-methionine-dependent methyltransferases"/>
    <property type="match status" value="1"/>
</dbReference>
<dbReference type="EC" id="2.1.1.-" evidence="2"/>
<gene>
    <name evidence="2" type="ORF">Poly30_26310</name>
</gene>
<dbReference type="EMBL" id="CP036434">
    <property type="protein sequence ID" value="QDV07112.1"/>
    <property type="molecule type" value="Genomic_DNA"/>
</dbReference>
<dbReference type="GO" id="GO:0008757">
    <property type="term" value="F:S-adenosylmethionine-dependent methyltransferase activity"/>
    <property type="evidence" value="ECO:0007669"/>
    <property type="project" value="InterPro"/>
</dbReference>
<evidence type="ECO:0000259" key="1">
    <source>
        <dbReference type="Pfam" id="PF08241"/>
    </source>
</evidence>
<keyword evidence="3" id="KW-1185">Reference proteome</keyword>
<dbReference type="Proteomes" id="UP000320390">
    <property type="component" value="Chromosome"/>
</dbReference>
<protein>
    <submittedName>
        <fullName evidence="2">Putative S-adenosylmethionine-dependent methyltransferase/MSMEI_2290</fullName>
        <ecNumber evidence="2">2.1.1.-</ecNumber>
    </submittedName>
</protein>
<dbReference type="PANTHER" id="PTHR42912:SF85">
    <property type="entry name" value="METHYLTRANSFERASE TYPE 11"/>
    <property type="match status" value="1"/>
</dbReference>
<evidence type="ECO:0000313" key="3">
    <source>
        <dbReference type="Proteomes" id="UP000320390"/>
    </source>
</evidence>
<dbReference type="GO" id="GO:0032259">
    <property type="term" value="P:methylation"/>
    <property type="evidence" value="ECO:0007669"/>
    <property type="project" value="UniProtKB-KW"/>
</dbReference>
<dbReference type="Gene3D" id="3.40.50.150">
    <property type="entry name" value="Vaccinia Virus protein VP39"/>
    <property type="match status" value="1"/>
</dbReference>
<name>A0A518ESR2_9BACT</name>
<keyword evidence="2" id="KW-0489">Methyltransferase</keyword>
<evidence type="ECO:0000313" key="2">
    <source>
        <dbReference type="EMBL" id="QDV07112.1"/>
    </source>
</evidence>
<sequence>MAAEPAAPTGNRVGVVHYRGRFGQRMNAWRKRTPLNPYWLDWKHLRDSVEAMLPHATGNLLDVGVSEGPYRDLYSPKVRQYVGLEYPQAILDKQPDMWKIANLKRLVQVFGDGARLPVLDGSIDTVLSTEVLEHVPEPRALVHEMARVLKPGGKLLLTVPFIQPLHELPSDYFRFTPSSLRVFAESAGLEVESITPRGNFASANGAMLSQWLTRSVGASKRQSDGSVILSPWRSVLLLPLTALIQIVFHLASKLSNDQAVCQGYALVARRPLVNELPR</sequence>
<dbReference type="InterPro" id="IPR013216">
    <property type="entry name" value="Methyltransf_11"/>
</dbReference>
<dbReference type="CDD" id="cd02440">
    <property type="entry name" value="AdoMet_MTases"/>
    <property type="match status" value="1"/>
</dbReference>
<dbReference type="AlphaFoldDB" id="A0A518ESR2"/>
<dbReference type="PANTHER" id="PTHR42912">
    <property type="entry name" value="METHYLTRANSFERASE"/>
    <property type="match status" value="1"/>
</dbReference>
<accession>A0A518ESR2</accession>
<organism evidence="2 3">
    <name type="scientific">Saltatorellus ferox</name>
    <dbReference type="NCBI Taxonomy" id="2528018"/>
    <lineage>
        <taxon>Bacteria</taxon>
        <taxon>Pseudomonadati</taxon>
        <taxon>Planctomycetota</taxon>
        <taxon>Planctomycetia</taxon>
        <taxon>Planctomycetia incertae sedis</taxon>
        <taxon>Saltatorellus</taxon>
    </lineage>
</organism>
<dbReference type="InterPro" id="IPR029063">
    <property type="entry name" value="SAM-dependent_MTases_sf"/>
</dbReference>
<feature type="domain" description="Methyltransferase type 11" evidence="1">
    <location>
        <begin position="61"/>
        <end position="156"/>
    </location>
</feature>
<proteinExistence type="predicted"/>